<evidence type="ECO:0000313" key="2">
    <source>
        <dbReference type="EnsemblMetazoa" id="GBRI034592-PA"/>
    </source>
</evidence>
<dbReference type="PANTHER" id="PTHR21393">
    <property type="entry name" value="MITOCHONDRIAL 28S RIBOSOMAL PROTEIN S27"/>
    <property type="match status" value="1"/>
</dbReference>
<dbReference type="VEuPathDB" id="VectorBase:GBRI034592"/>
<dbReference type="PANTHER" id="PTHR21393:SF0">
    <property type="entry name" value="SMALL RIBOSOMAL SUBUNIT PROTEIN MS27"/>
    <property type="match status" value="1"/>
</dbReference>
<comment type="subcellular location">
    <subcellularLocation>
        <location evidence="1">Mitochondrion</location>
    </subcellularLocation>
</comment>
<reference evidence="2" key="2">
    <citation type="submission" date="2020-05" db="UniProtKB">
        <authorList>
            <consortium name="EnsemblMetazoa"/>
        </authorList>
    </citation>
    <scope>IDENTIFICATION</scope>
    <source>
        <strain evidence="2">IAEA</strain>
    </source>
</reference>
<proteinExistence type="predicted"/>
<dbReference type="STRING" id="37001.A0A1A9WW25"/>
<dbReference type="Pfam" id="PF10037">
    <property type="entry name" value="MRP-S27"/>
    <property type="match status" value="1"/>
</dbReference>
<dbReference type="InterPro" id="IPR034913">
    <property type="entry name" value="mS27/PTCD2"/>
</dbReference>
<dbReference type="InterPro" id="IPR019266">
    <property type="entry name" value="Ribosomal_mS27"/>
</dbReference>
<dbReference type="EnsemblMetazoa" id="GBRI034592-RA">
    <property type="protein sequence ID" value="GBRI034592-PA"/>
    <property type="gene ID" value="GBRI034592"/>
</dbReference>
<keyword evidence="3" id="KW-1185">Reference proteome</keyword>
<dbReference type="Proteomes" id="UP000091820">
    <property type="component" value="Unassembled WGS sequence"/>
</dbReference>
<accession>A0A1A9WW25</accession>
<reference evidence="3" key="1">
    <citation type="submission" date="2014-03" db="EMBL/GenBank/DDBJ databases">
        <authorList>
            <person name="Aksoy S."/>
            <person name="Warren W."/>
            <person name="Wilson R.K."/>
        </authorList>
    </citation>
    <scope>NUCLEOTIDE SEQUENCE [LARGE SCALE GENOMIC DNA]</scope>
    <source>
        <strain evidence="3">IAEA</strain>
    </source>
</reference>
<evidence type="ECO:0000313" key="3">
    <source>
        <dbReference type="Proteomes" id="UP000091820"/>
    </source>
</evidence>
<sequence length="415" mass="49568">MLIIRSRFLSNHKCIKLSKRYISDEFRKVFHKSLDNSEALNQTQLQLTYLKKNVNEYNLDLFLNNLSHHDDRRSVILDLMAHLRASKLANKTLESTHFAAVRYLLENCNLHELIPILTDRLQYGIFLNNFTSFAVLESVHKEKEYRLALPLVLKLILHDELDSSFVQAFCVKSCFEVLKHDTSDEVHEKIPEENSSSKEKKVRVKFLRNPLIVDKYAEMGKALLKINKESFPDPIKEHSYILGLLLSKRFTDLQKIMERKSNQLYEDVYVTCLEFLKKHDQEFYNEFNKHADQCNQKQQFIYDLDILLQGLIDKEEPLIIKRQEEVFPIWQEQRKIAKQSVEKESTEKERKMHVGKILNDISTKEELLWYFDREEDIELQIYNKRVFYPKRWFGKKKKPRSVDEHYVPPEIRKID</sequence>
<evidence type="ECO:0000256" key="1">
    <source>
        <dbReference type="ARBA" id="ARBA00004173"/>
    </source>
</evidence>
<protein>
    <submittedName>
        <fullName evidence="2">Uncharacterized protein</fullName>
    </submittedName>
</protein>
<dbReference type="GO" id="GO:0005739">
    <property type="term" value="C:mitochondrion"/>
    <property type="evidence" value="ECO:0007669"/>
    <property type="project" value="UniProtKB-SubCell"/>
</dbReference>
<dbReference type="AlphaFoldDB" id="A0A1A9WW25"/>
<name>A0A1A9WW25_9MUSC</name>
<organism evidence="2 3">
    <name type="scientific">Glossina brevipalpis</name>
    <dbReference type="NCBI Taxonomy" id="37001"/>
    <lineage>
        <taxon>Eukaryota</taxon>
        <taxon>Metazoa</taxon>
        <taxon>Ecdysozoa</taxon>
        <taxon>Arthropoda</taxon>
        <taxon>Hexapoda</taxon>
        <taxon>Insecta</taxon>
        <taxon>Pterygota</taxon>
        <taxon>Neoptera</taxon>
        <taxon>Endopterygota</taxon>
        <taxon>Diptera</taxon>
        <taxon>Brachycera</taxon>
        <taxon>Muscomorpha</taxon>
        <taxon>Hippoboscoidea</taxon>
        <taxon>Glossinidae</taxon>
        <taxon>Glossina</taxon>
    </lineage>
</organism>